<keyword evidence="6" id="KW-1133">Transmembrane helix</keyword>
<dbReference type="InterPro" id="IPR009100">
    <property type="entry name" value="AcylCoA_DH/oxidase_NM_dom_sf"/>
</dbReference>
<evidence type="ECO:0000256" key="1">
    <source>
        <dbReference type="ARBA" id="ARBA00001974"/>
    </source>
</evidence>
<comment type="cofactor">
    <cofactor evidence="1">
        <name>FAD</name>
        <dbReference type="ChEBI" id="CHEBI:57692"/>
    </cofactor>
</comment>
<dbReference type="InterPro" id="IPR009075">
    <property type="entry name" value="AcylCo_DH/oxidase_C"/>
</dbReference>
<dbReference type="PANTHER" id="PTHR48083:SF28">
    <property type="entry name" value="ACYL-COA DEHYDROGENASE FAMILY PROTEIN (AFU_ORTHOLOGUE AFUA_6G10880)-RELATED"/>
    <property type="match status" value="1"/>
</dbReference>
<feature type="transmembrane region" description="Helical" evidence="6">
    <location>
        <begin position="50"/>
        <end position="72"/>
    </location>
</feature>
<comment type="caution">
    <text evidence="8">The sequence shown here is derived from an EMBL/GenBank/DDBJ whole genome shotgun (WGS) entry which is preliminary data.</text>
</comment>
<dbReference type="Pfam" id="PF00441">
    <property type="entry name" value="Acyl-CoA_dh_1"/>
    <property type="match status" value="1"/>
</dbReference>
<dbReference type="InterPro" id="IPR036250">
    <property type="entry name" value="AcylCo_DH-like_C"/>
</dbReference>
<evidence type="ECO:0000256" key="5">
    <source>
        <dbReference type="ARBA" id="ARBA00023002"/>
    </source>
</evidence>
<dbReference type="Proteomes" id="UP000696573">
    <property type="component" value="Unassembled WGS sequence"/>
</dbReference>
<keyword evidence="6" id="KW-0812">Transmembrane</keyword>
<dbReference type="SUPFAM" id="SSF47203">
    <property type="entry name" value="Acyl-CoA dehydrogenase C-terminal domain-like"/>
    <property type="match status" value="1"/>
</dbReference>
<keyword evidence="5" id="KW-0560">Oxidoreductase</keyword>
<comment type="similarity">
    <text evidence="2">Belongs to the acyl-CoA dehydrogenase family.</text>
</comment>
<keyword evidence="4" id="KW-0274">FAD</keyword>
<dbReference type="GO" id="GO:0033539">
    <property type="term" value="P:fatty acid beta-oxidation using acyl-CoA dehydrogenase"/>
    <property type="evidence" value="ECO:0007669"/>
    <property type="project" value="TreeGrafter"/>
</dbReference>
<keyword evidence="6" id="KW-0472">Membrane</keyword>
<dbReference type="EMBL" id="CABFNQ020000451">
    <property type="protein sequence ID" value="CAH0015651.1"/>
    <property type="molecule type" value="Genomic_DNA"/>
</dbReference>
<dbReference type="InterPro" id="IPR046373">
    <property type="entry name" value="Acyl-CoA_Oxase/DH_mid-dom_sf"/>
</dbReference>
<evidence type="ECO:0000313" key="8">
    <source>
        <dbReference type="EMBL" id="CAH0015651.1"/>
    </source>
</evidence>
<dbReference type="InterPro" id="IPR037069">
    <property type="entry name" value="AcylCoA_DH/ox_N_sf"/>
</dbReference>
<dbReference type="Gene3D" id="1.20.140.10">
    <property type="entry name" value="Butyryl-CoA Dehydrogenase, subunit A, domain 3"/>
    <property type="match status" value="1"/>
</dbReference>
<name>A0A9N9YC07_9HYPO</name>
<evidence type="ECO:0000256" key="3">
    <source>
        <dbReference type="ARBA" id="ARBA00022630"/>
    </source>
</evidence>
<dbReference type="GO" id="GO:0005737">
    <property type="term" value="C:cytoplasm"/>
    <property type="evidence" value="ECO:0007669"/>
    <property type="project" value="TreeGrafter"/>
</dbReference>
<dbReference type="GO" id="GO:0003995">
    <property type="term" value="F:acyl-CoA dehydrogenase activity"/>
    <property type="evidence" value="ECO:0007669"/>
    <property type="project" value="TreeGrafter"/>
</dbReference>
<feature type="domain" description="Acyl-CoA dehydrogenase/oxidase C-terminal" evidence="7">
    <location>
        <begin position="242"/>
        <end position="364"/>
    </location>
</feature>
<evidence type="ECO:0000313" key="9">
    <source>
        <dbReference type="Proteomes" id="UP000696573"/>
    </source>
</evidence>
<keyword evidence="9" id="KW-1185">Reference proteome</keyword>
<evidence type="ECO:0000256" key="6">
    <source>
        <dbReference type="SAM" id="Phobius"/>
    </source>
</evidence>
<reference evidence="8" key="1">
    <citation type="submission" date="2021-10" db="EMBL/GenBank/DDBJ databases">
        <authorList>
            <person name="Piombo E."/>
        </authorList>
    </citation>
    <scope>NUCLEOTIDE SEQUENCE</scope>
</reference>
<dbReference type="Gene3D" id="2.40.110.10">
    <property type="entry name" value="Butyryl-CoA Dehydrogenase, subunit A, domain 2"/>
    <property type="match status" value="1"/>
</dbReference>
<gene>
    <name evidence="8" type="ORF">CRHIZ90672A_00007842</name>
</gene>
<dbReference type="Gene3D" id="1.10.540.10">
    <property type="entry name" value="Acyl-CoA dehydrogenase/oxidase, N-terminal domain"/>
    <property type="match status" value="1"/>
</dbReference>
<organism evidence="8 9">
    <name type="scientific">Clonostachys rhizophaga</name>
    <dbReference type="NCBI Taxonomy" id="160324"/>
    <lineage>
        <taxon>Eukaryota</taxon>
        <taxon>Fungi</taxon>
        <taxon>Dikarya</taxon>
        <taxon>Ascomycota</taxon>
        <taxon>Pezizomycotina</taxon>
        <taxon>Sordariomycetes</taxon>
        <taxon>Hypocreomycetidae</taxon>
        <taxon>Hypocreales</taxon>
        <taxon>Bionectriaceae</taxon>
        <taxon>Clonostachys</taxon>
    </lineage>
</organism>
<dbReference type="GO" id="GO:0050660">
    <property type="term" value="F:flavin adenine dinucleotide binding"/>
    <property type="evidence" value="ECO:0007669"/>
    <property type="project" value="InterPro"/>
</dbReference>
<dbReference type="PANTHER" id="PTHR48083">
    <property type="entry name" value="MEDIUM-CHAIN SPECIFIC ACYL-COA DEHYDROGENASE, MITOCHONDRIAL-RELATED"/>
    <property type="match status" value="1"/>
</dbReference>
<dbReference type="OrthoDB" id="10254877at2759"/>
<evidence type="ECO:0000259" key="7">
    <source>
        <dbReference type="Pfam" id="PF00441"/>
    </source>
</evidence>
<proteinExistence type="inferred from homology"/>
<sequence length="371" mass="41327">MHDKYHIIPGLGLGRQYAETLVGFPLGMFAVVIFWLLSNRYHNNHILRKAHPVVMMDGGLIWALYNISYNLMPHTMEWKASQMLPNYLYKKAAEDGVVMPMAAGPEIPQEWRGTYPIIGNVAPEEWNGFHGLIIHDEFGRVGGIGIENGLVGGKKYGLQKIKDIFSAKPRQWITSGMYSDYLVTLVKEMTGEYMLLVVQRREGLMTKHITLSGLTAAGTAFVDFDNVKVPMNMVVGQCGQGFSYAMNRGVFGKKLIDYSVIRLKMANMSWETEALQLWVESVIFQLPKPTLEEGVLLLAGITAQLKAYSGIVLETVASEVIQIMGGIGLTRGGWGERVECIWRDVKVIVIPGGSEDSLLNLGSRWTVKISK</sequence>
<dbReference type="AlphaFoldDB" id="A0A9N9YC07"/>
<accession>A0A9N9YC07</accession>
<dbReference type="InterPro" id="IPR050741">
    <property type="entry name" value="Acyl-CoA_dehydrogenase"/>
</dbReference>
<feature type="transmembrane region" description="Helical" evidence="6">
    <location>
        <begin position="20"/>
        <end position="38"/>
    </location>
</feature>
<evidence type="ECO:0000256" key="2">
    <source>
        <dbReference type="ARBA" id="ARBA00009347"/>
    </source>
</evidence>
<keyword evidence="3" id="KW-0285">Flavoprotein</keyword>
<evidence type="ECO:0000256" key="4">
    <source>
        <dbReference type="ARBA" id="ARBA00022827"/>
    </source>
</evidence>
<protein>
    <recommendedName>
        <fullName evidence="7">Acyl-CoA dehydrogenase/oxidase C-terminal domain-containing protein</fullName>
    </recommendedName>
</protein>
<dbReference type="SUPFAM" id="SSF56645">
    <property type="entry name" value="Acyl-CoA dehydrogenase NM domain-like"/>
    <property type="match status" value="1"/>
</dbReference>